<dbReference type="PIRSF" id="PIRSF001549">
    <property type="entry name" value="His-tRNA_synth"/>
    <property type="match status" value="1"/>
</dbReference>
<keyword evidence="9" id="KW-1185">Reference proteome</keyword>
<evidence type="ECO:0000256" key="5">
    <source>
        <dbReference type="ARBA" id="ARBA00047639"/>
    </source>
</evidence>
<evidence type="ECO:0000256" key="6">
    <source>
        <dbReference type="PIRSR" id="PIRSR001549-1"/>
    </source>
</evidence>
<feature type="domain" description="Aminoacyl-transfer RNA synthetases class-II family profile" evidence="7">
    <location>
        <begin position="63"/>
        <end position="356"/>
    </location>
</feature>
<evidence type="ECO:0000256" key="1">
    <source>
        <dbReference type="ARBA" id="ARBA00008226"/>
    </source>
</evidence>
<dbReference type="InterPro" id="IPR004154">
    <property type="entry name" value="Anticodon-bd"/>
</dbReference>
<evidence type="ECO:0000313" key="9">
    <source>
        <dbReference type="Proteomes" id="UP000738325"/>
    </source>
</evidence>
<evidence type="ECO:0000313" key="8">
    <source>
        <dbReference type="EMBL" id="KAG0316282.1"/>
    </source>
</evidence>
<dbReference type="InterPro" id="IPR006195">
    <property type="entry name" value="aa-tRNA-synth_II"/>
</dbReference>
<keyword evidence="3" id="KW-0547">Nucleotide-binding</keyword>
<name>A0A9P6URP1_9FUNG</name>
<protein>
    <recommendedName>
        <fullName evidence="2">histidine--tRNA ligase</fullName>
        <ecNumber evidence="2">6.1.1.21</ecNumber>
    </recommendedName>
    <alternativeName>
        <fullName evidence="4">Histidyl-tRNA synthetase</fullName>
    </alternativeName>
</protein>
<sequence length="470" mass="52246">MNMVALATVARIAPTRGICRRFSSKARNGPTNAVKGMKDRFGDESQRFQLITEKGVRVASLYGYEQISTPILENSRVFERTLGEDSDVVGKELYSFVDKGGDRLTMRPEGTAGITRALIGQHLYHDLPQKYYYFGPMFRHERQQKGRLRQFEQFGIELFGQNHASSDVEVIELASLFLSSLGLKNVTLEINSLGNNASRQIYKEALRHYLAKHEDGLSKDSLNRLSTNPLRILDSKAPQDIEILENCPVLSDYLSVPSQQRFSFITETLAQLNIPFTVNPRLVRGLDYYQDTVFEFKVASSELGPQQGTVLAGGRYDGLVEKMGGIAGVPSIGWAAGMERLSLLLNDQDVPPKTRPVVVIPIPEQNHFSADTLPPSTMALHSHAFVISSALRKQGVKVEFMHLTGTKAQTQKQFARADKMNASHAVLIGSEEMNSGVVTLKCLDSRTEKHCSVDQLLEELGAKSTKKVIE</sequence>
<dbReference type="GO" id="GO:0006427">
    <property type="term" value="P:histidyl-tRNA aminoacylation"/>
    <property type="evidence" value="ECO:0007669"/>
    <property type="project" value="InterPro"/>
</dbReference>
<dbReference type="PANTHER" id="PTHR43707:SF1">
    <property type="entry name" value="HISTIDINE--TRNA LIGASE, MITOCHONDRIAL-RELATED"/>
    <property type="match status" value="1"/>
</dbReference>
<comment type="caution">
    <text evidence="8">The sequence shown here is derived from an EMBL/GenBank/DDBJ whole genome shotgun (WGS) entry which is preliminary data.</text>
</comment>
<dbReference type="GO" id="GO:0005524">
    <property type="term" value="F:ATP binding"/>
    <property type="evidence" value="ECO:0007669"/>
    <property type="project" value="InterPro"/>
</dbReference>
<dbReference type="HAMAP" id="MF_00127">
    <property type="entry name" value="His_tRNA_synth"/>
    <property type="match status" value="1"/>
</dbReference>
<dbReference type="Pfam" id="PF03129">
    <property type="entry name" value="HGTP_anticodon"/>
    <property type="match status" value="1"/>
</dbReference>
<dbReference type="EC" id="6.1.1.21" evidence="2"/>
<dbReference type="InterPro" id="IPR041715">
    <property type="entry name" value="HisRS-like_core"/>
</dbReference>
<feature type="binding site" evidence="6">
    <location>
        <position position="139"/>
    </location>
    <ligand>
        <name>L-histidine</name>
        <dbReference type="ChEBI" id="CHEBI:57595"/>
    </ligand>
</feature>
<dbReference type="OrthoDB" id="1906957at2759"/>
<organism evidence="8 9">
    <name type="scientific">Dissophora globulifera</name>
    <dbReference type="NCBI Taxonomy" id="979702"/>
    <lineage>
        <taxon>Eukaryota</taxon>
        <taxon>Fungi</taxon>
        <taxon>Fungi incertae sedis</taxon>
        <taxon>Mucoromycota</taxon>
        <taxon>Mortierellomycotina</taxon>
        <taxon>Mortierellomycetes</taxon>
        <taxon>Mortierellales</taxon>
        <taxon>Mortierellaceae</taxon>
        <taxon>Dissophora</taxon>
    </lineage>
</organism>
<dbReference type="InterPro" id="IPR015807">
    <property type="entry name" value="His-tRNA-ligase"/>
</dbReference>
<dbReference type="SUPFAM" id="SSF52954">
    <property type="entry name" value="Class II aaRS ABD-related"/>
    <property type="match status" value="1"/>
</dbReference>
<feature type="binding site" evidence="6">
    <location>
        <position position="153"/>
    </location>
    <ligand>
        <name>L-histidine</name>
        <dbReference type="ChEBI" id="CHEBI:57595"/>
    </ligand>
</feature>
<dbReference type="Proteomes" id="UP000738325">
    <property type="component" value="Unassembled WGS sequence"/>
</dbReference>
<dbReference type="InterPro" id="IPR045864">
    <property type="entry name" value="aa-tRNA-synth_II/BPL/LPL"/>
</dbReference>
<dbReference type="Gene3D" id="3.40.50.800">
    <property type="entry name" value="Anticodon-binding domain"/>
    <property type="match status" value="1"/>
</dbReference>
<evidence type="ECO:0000256" key="2">
    <source>
        <dbReference type="ARBA" id="ARBA00012815"/>
    </source>
</evidence>
<dbReference type="NCBIfam" id="TIGR00442">
    <property type="entry name" value="hisS"/>
    <property type="match status" value="1"/>
</dbReference>
<feature type="binding site" evidence="6">
    <location>
        <begin position="288"/>
        <end position="289"/>
    </location>
    <ligand>
        <name>L-histidine</name>
        <dbReference type="ChEBI" id="CHEBI:57595"/>
    </ligand>
</feature>
<dbReference type="SUPFAM" id="SSF55681">
    <property type="entry name" value="Class II aaRS and biotin synthetases"/>
    <property type="match status" value="1"/>
</dbReference>
<dbReference type="Pfam" id="PF13393">
    <property type="entry name" value="tRNA-synt_His"/>
    <property type="match status" value="1"/>
</dbReference>
<feature type="binding site" evidence="6">
    <location>
        <position position="284"/>
    </location>
    <ligand>
        <name>L-histidine</name>
        <dbReference type="ChEBI" id="CHEBI:57595"/>
    </ligand>
</feature>
<dbReference type="EMBL" id="JAAAIP010000488">
    <property type="protein sequence ID" value="KAG0316282.1"/>
    <property type="molecule type" value="Genomic_DNA"/>
</dbReference>
<evidence type="ECO:0000256" key="4">
    <source>
        <dbReference type="ARBA" id="ARBA00030619"/>
    </source>
</evidence>
<dbReference type="Gene3D" id="3.30.930.10">
    <property type="entry name" value="Bira Bifunctional Protein, Domain 2"/>
    <property type="match status" value="1"/>
</dbReference>
<accession>A0A9P6URP1</accession>
<reference evidence="8" key="1">
    <citation type="journal article" date="2020" name="Fungal Divers.">
        <title>Resolving the Mortierellaceae phylogeny through synthesis of multi-gene phylogenetics and phylogenomics.</title>
        <authorList>
            <person name="Vandepol N."/>
            <person name="Liber J."/>
            <person name="Desiro A."/>
            <person name="Na H."/>
            <person name="Kennedy M."/>
            <person name="Barry K."/>
            <person name="Grigoriev I.V."/>
            <person name="Miller A.N."/>
            <person name="O'Donnell K."/>
            <person name="Stajich J.E."/>
            <person name="Bonito G."/>
        </authorList>
    </citation>
    <scope>NUCLEOTIDE SEQUENCE</scope>
    <source>
        <strain evidence="8">REB-010B</strain>
    </source>
</reference>
<dbReference type="PROSITE" id="PS50862">
    <property type="entry name" value="AA_TRNA_LIGASE_II"/>
    <property type="match status" value="1"/>
</dbReference>
<feature type="binding site" evidence="6">
    <location>
        <position position="157"/>
    </location>
    <ligand>
        <name>L-histidine</name>
        <dbReference type="ChEBI" id="CHEBI:57595"/>
    </ligand>
</feature>
<evidence type="ECO:0000259" key="7">
    <source>
        <dbReference type="PROSITE" id="PS50862"/>
    </source>
</evidence>
<dbReference type="AlphaFoldDB" id="A0A9P6URP1"/>
<comment type="similarity">
    <text evidence="1">Belongs to the class-II aminoacyl-tRNA synthetase family.</text>
</comment>
<dbReference type="GO" id="GO:0005737">
    <property type="term" value="C:cytoplasm"/>
    <property type="evidence" value="ECO:0007669"/>
    <property type="project" value="InterPro"/>
</dbReference>
<dbReference type="GO" id="GO:0004821">
    <property type="term" value="F:histidine-tRNA ligase activity"/>
    <property type="evidence" value="ECO:0007669"/>
    <property type="project" value="UniProtKB-EC"/>
</dbReference>
<dbReference type="InterPro" id="IPR004516">
    <property type="entry name" value="HisRS/HisZ"/>
</dbReference>
<evidence type="ECO:0000256" key="3">
    <source>
        <dbReference type="ARBA" id="ARBA00022741"/>
    </source>
</evidence>
<gene>
    <name evidence="8" type="ORF">BGZ99_006960</name>
</gene>
<dbReference type="CDD" id="cd00773">
    <property type="entry name" value="HisRS-like_core"/>
    <property type="match status" value="1"/>
</dbReference>
<proteinExistence type="inferred from homology"/>
<dbReference type="PANTHER" id="PTHR43707">
    <property type="entry name" value="HISTIDYL-TRNA SYNTHETASE"/>
    <property type="match status" value="1"/>
</dbReference>
<feature type="binding site" evidence="6">
    <location>
        <begin position="109"/>
        <end position="111"/>
    </location>
    <ligand>
        <name>L-histidine</name>
        <dbReference type="ChEBI" id="CHEBI:57595"/>
    </ligand>
</feature>
<dbReference type="InterPro" id="IPR036621">
    <property type="entry name" value="Anticodon-bd_dom_sf"/>
</dbReference>
<comment type="catalytic activity">
    <reaction evidence="5">
        <text>tRNA(His) + L-histidine + ATP = L-histidyl-tRNA(His) + AMP + diphosphate + H(+)</text>
        <dbReference type="Rhea" id="RHEA:17313"/>
        <dbReference type="Rhea" id="RHEA-COMP:9665"/>
        <dbReference type="Rhea" id="RHEA-COMP:9689"/>
        <dbReference type="ChEBI" id="CHEBI:15378"/>
        <dbReference type="ChEBI" id="CHEBI:30616"/>
        <dbReference type="ChEBI" id="CHEBI:33019"/>
        <dbReference type="ChEBI" id="CHEBI:57595"/>
        <dbReference type="ChEBI" id="CHEBI:78442"/>
        <dbReference type="ChEBI" id="CHEBI:78527"/>
        <dbReference type="ChEBI" id="CHEBI:456215"/>
        <dbReference type="EC" id="6.1.1.21"/>
    </reaction>
</comment>